<dbReference type="EMBL" id="CP042906">
    <property type="protein sequence ID" value="QEX16007.1"/>
    <property type="molecule type" value="Genomic_DNA"/>
</dbReference>
<organism evidence="3 4">
    <name type="scientific">Hypericibacter terrae</name>
    <dbReference type="NCBI Taxonomy" id="2602015"/>
    <lineage>
        <taxon>Bacteria</taxon>
        <taxon>Pseudomonadati</taxon>
        <taxon>Pseudomonadota</taxon>
        <taxon>Alphaproteobacteria</taxon>
        <taxon>Rhodospirillales</taxon>
        <taxon>Dongiaceae</taxon>
        <taxon>Hypericibacter</taxon>
    </lineage>
</organism>
<evidence type="ECO:0000259" key="2">
    <source>
        <dbReference type="Pfam" id="PF06568"/>
    </source>
</evidence>
<dbReference type="Pfam" id="PF06568">
    <property type="entry name" value="YjiS-like"/>
    <property type="match status" value="1"/>
</dbReference>
<feature type="compositionally biased region" description="Polar residues" evidence="1">
    <location>
        <begin position="12"/>
        <end position="21"/>
    </location>
</feature>
<evidence type="ECO:0000313" key="4">
    <source>
        <dbReference type="Proteomes" id="UP000326202"/>
    </source>
</evidence>
<accession>A0A5J6MFZ8</accession>
<dbReference type="AlphaFoldDB" id="A0A5J6MFZ8"/>
<evidence type="ECO:0000256" key="1">
    <source>
        <dbReference type="SAM" id="MobiDB-lite"/>
    </source>
</evidence>
<reference evidence="3 4" key="1">
    <citation type="submission" date="2019-08" db="EMBL/GenBank/DDBJ databases">
        <title>Hyperibacter terrae gen. nov., sp. nov. and Hyperibacter viscosus sp. nov., two new members in the family Rhodospirillaceae isolated from the rhizosphere of Hypericum perforatum.</title>
        <authorList>
            <person name="Noviana Z."/>
        </authorList>
    </citation>
    <scope>NUCLEOTIDE SEQUENCE [LARGE SCALE GENOMIC DNA]</scope>
    <source>
        <strain evidence="3 4">R5913</strain>
    </source>
</reference>
<keyword evidence="4" id="KW-1185">Reference proteome</keyword>
<dbReference type="InterPro" id="IPR009506">
    <property type="entry name" value="YjiS-like"/>
</dbReference>
<gene>
    <name evidence="3" type="ORF">FRZ44_12970</name>
</gene>
<sequence length="128" mass="14298">MRAFRRRAGLPSSGSQGRSSPTALDFVFDSLQGRALPGSLHRPCERAAAPASLPVDRDIGRLRPVPTLRNLGQVVTGLVEGVTAWLRRWRERAQSRQHLSELSDHMLKDLGLSRAQVENETANSFWRE</sequence>
<feature type="region of interest" description="Disordered" evidence="1">
    <location>
        <begin position="1"/>
        <end position="21"/>
    </location>
</feature>
<proteinExistence type="predicted"/>
<dbReference type="KEGG" id="htq:FRZ44_12970"/>
<protein>
    <recommendedName>
        <fullName evidence="2">YjiS-like domain-containing protein</fullName>
    </recommendedName>
</protein>
<evidence type="ECO:0000313" key="3">
    <source>
        <dbReference type="EMBL" id="QEX16007.1"/>
    </source>
</evidence>
<feature type="domain" description="YjiS-like" evidence="2">
    <location>
        <begin position="83"/>
        <end position="118"/>
    </location>
</feature>
<name>A0A5J6MFZ8_9PROT</name>
<dbReference type="Proteomes" id="UP000326202">
    <property type="component" value="Chromosome"/>
</dbReference>